<dbReference type="InterPro" id="IPR036929">
    <property type="entry name" value="DsbDN_sf"/>
</dbReference>
<accession>A0A0R2PX97</accession>
<organism evidence="2 3">
    <name type="scientific">SAR86 cluster bacterium BACL1 MAG-120920-bin57</name>
    <dbReference type="NCBI Taxonomy" id="1655571"/>
    <lineage>
        <taxon>Bacteria</taxon>
        <taxon>Pseudomonadati</taxon>
        <taxon>Pseudomonadota</taxon>
        <taxon>Gammaproteobacteria</taxon>
        <taxon>SAR86 cluster</taxon>
    </lineage>
</organism>
<name>A0A0R2PX97_9GAMM</name>
<dbReference type="Gene3D" id="2.60.40.1250">
    <property type="entry name" value="Thiol:disulfide interchange protein DsbD, N-terminal domain"/>
    <property type="match status" value="1"/>
</dbReference>
<dbReference type="AlphaFoldDB" id="A0A0R2PX97"/>
<sequence>MDAHSQFNDKDVILKAEEAFALSGFHSENIIKVTWQIAPNHYLYKNSIKVFVNNSLIEHEFISLLNEEIIVDEFFGKSVVLKNTVALQAISSNDNLSNSVIKIAYQGCAEGKYCYPKQLKTI</sequence>
<dbReference type="Proteomes" id="UP000050874">
    <property type="component" value="Unassembled WGS sequence"/>
</dbReference>
<evidence type="ECO:0000259" key="1">
    <source>
        <dbReference type="Pfam" id="PF11412"/>
    </source>
</evidence>
<protein>
    <recommendedName>
        <fullName evidence="1">Thiol:disulfide interchange protein DsbD N-terminal domain-containing protein</fullName>
    </recommendedName>
</protein>
<dbReference type="SUPFAM" id="SSF74863">
    <property type="entry name" value="Thiol:disulfide interchange protein DsbD, N-terminal domain (DsbD-alpha)"/>
    <property type="match status" value="1"/>
</dbReference>
<dbReference type="Pfam" id="PF11412">
    <property type="entry name" value="DsbD_N"/>
    <property type="match status" value="1"/>
</dbReference>
<dbReference type="EMBL" id="LIAV01000070">
    <property type="protein sequence ID" value="KRO40723.1"/>
    <property type="molecule type" value="Genomic_DNA"/>
</dbReference>
<dbReference type="InterPro" id="IPR028250">
    <property type="entry name" value="DsbDN"/>
</dbReference>
<gene>
    <name evidence="2" type="ORF">ABR63_01850</name>
</gene>
<evidence type="ECO:0000313" key="2">
    <source>
        <dbReference type="EMBL" id="KRO40723.1"/>
    </source>
</evidence>
<reference evidence="3" key="1">
    <citation type="submission" date="2015-10" db="EMBL/GenBank/DDBJ databases">
        <title>Metagenome-Assembled Genomes uncover a global brackish microbiome.</title>
        <authorList>
            <person name="Hugerth L.W."/>
            <person name="Larsson J."/>
            <person name="Alneberg J."/>
            <person name="Lindh M.V."/>
            <person name="Legrand C."/>
            <person name="Pinhassi J."/>
            <person name="Andersson A."/>
        </authorList>
    </citation>
    <scope>NUCLEOTIDE SEQUENCE [LARGE SCALE GENOMIC DNA]</scope>
</reference>
<evidence type="ECO:0000313" key="3">
    <source>
        <dbReference type="Proteomes" id="UP000050874"/>
    </source>
</evidence>
<proteinExistence type="predicted"/>
<comment type="caution">
    <text evidence="2">The sequence shown here is derived from an EMBL/GenBank/DDBJ whole genome shotgun (WGS) entry which is preliminary data.</text>
</comment>
<feature type="domain" description="Thiol:disulfide interchange protein DsbD N-terminal" evidence="1">
    <location>
        <begin position="13"/>
        <end position="121"/>
    </location>
</feature>